<dbReference type="SUPFAM" id="SSF64484">
    <property type="entry name" value="beta and beta-prime subunits of DNA dependent RNA-polymerase"/>
    <property type="match status" value="1"/>
</dbReference>
<proteinExistence type="inferred from homology"/>
<dbReference type="InterPro" id="IPR007645">
    <property type="entry name" value="RNA_pol_Rpb2_3"/>
</dbReference>
<evidence type="ECO:0000256" key="4">
    <source>
        <dbReference type="ARBA" id="ARBA00022695"/>
    </source>
</evidence>
<reference evidence="8 9" key="1">
    <citation type="submission" date="2014-10" db="EMBL/GenBank/DDBJ databases">
        <title>Pan-genome analysis of Brazilian lineage A amoebal mimiviruses.</title>
        <authorList>
            <person name="Assis F.L."/>
            <person name="Abrahao J.S."/>
            <person name="Kroon E.G."/>
            <person name="Dornas F.P."/>
            <person name="Andrade K.R."/>
            <person name="Borato P.V.M."/>
            <person name="Pilotto M.R."/>
            <person name="Benamar S."/>
            <person name="LaScola B."/>
            <person name="Colson P."/>
        </authorList>
    </citation>
    <scope>NUCLEOTIDE SEQUENCE [LARGE SCALE GENOMIC DNA]</scope>
    <source>
        <strain evidence="8 9">Oyster</strain>
    </source>
</reference>
<dbReference type="EMBL" id="KM982401">
    <property type="protein sequence ID" value="AKI78925.1"/>
    <property type="molecule type" value="Genomic_DNA"/>
</dbReference>
<dbReference type="GO" id="GO:0003899">
    <property type="term" value="F:DNA-directed RNA polymerase activity"/>
    <property type="evidence" value="ECO:0007669"/>
    <property type="project" value="UniProtKB-EC"/>
</dbReference>
<keyword evidence="3" id="KW-0808">Transferase</keyword>
<keyword evidence="2" id="KW-0240">DNA-directed RNA polymerase</keyword>
<keyword evidence="4" id="KW-0548">Nucleotidyltransferase</keyword>
<sequence>MNLLSDTDKINLMFCCSRFYYFIDLVYYNDIYDYYKIQNVYFTDKFKKIRYLAVTDTIPSVITHLELDKSFVGSLENCQLPKLSCLKLTQLQYDSFKIYISPAVKIDILKLPTYLKYVDIDYSWDIETYSNSNNVIVKRLRTDFICPVESSEGPKCGLMKTSCISTNYYSANYYQHINSQQAQLMTEKHSIPNTHTNKSVKQPIKYSSNTKSTINNIFTNVLNNIPKNIPKYTPNNIPKIIPKNTHYRNSSKKYRY</sequence>
<dbReference type="Proteomes" id="UP000241474">
    <property type="component" value="Segment"/>
</dbReference>
<evidence type="ECO:0000256" key="6">
    <source>
        <dbReference type="RuleBase" id="RU000434"/>
    </source>
</evidence>
<dbReference type="EC" id="2.7.7.6" evidence="1"/>
<dbReference type="Pfam" id="PF04565">
    <property type="entry name" value="RNA_pol_Rpb2_3"/>
    <property type="match status" value="1"/>
</dbReference>
<evidence type="ECO:0000313" key="8">
    <source>
        <dbReference type="EMBL" id="AKI78925.1"/>
    </source>
</evidence>
<dbReference type="GO" id="GO:0000428">
    <property type="term" value="C:DNA-directed RNA polymerase complex"/>
    <property type="evidence" value="ECO:0007669"/>
    <property type="project" value="UniProtKB-KW"/>
</dbReference>
<evidence type="ECO:0000256" key="5">
    <source>
        <dbReference type="ARBA" id="ARBA00023163"/>
    </source>
</evidence>
<dbReference type="GO" id="GO:0006351">
    <property type="term" value="P:DNA-templated transcription"/>
    <property type="evidence" value="ECO:0007669"/>
    <property type="project" value="InterPro"/>
</dbReference>
<evidence type="ECO:0000259" key="7">
    <source>
        <dbReference type="Pfam" id="PF04565"/>
    </source>
</evidence>
<organism evidence="8 9">
    <name type="scientific">Acanthamoeba polyphaga mimivirus</name>
    <name type="common">APMV</name>
    <dbReference type="NCBI Taxonomy" id="212035"/>
    <lineage>
        <taxon>Viruses</taxon>
        <taxon>Varidnaviria</taxon>
        <taxon>Bamfordvirae</taxon>
        <taxon>Nucleocytoviricota</taxon>
        <taxon>Megaviricetes</taxon>
        <taxon>Imitervirales</taxon>
        <taxon>Mimiviridae</taxon>
        <taxon>Megamimivirinae</taxon>
        <taxon>Mimivirus</taxon>
        <taxon>Mimivirus bradfordmassiliense</taxon>
    </lineage>
</organism>
<evidence type="ECO:0000256" key="2">
    <source>
        <dbReference type="ARBA" id="ARBA00022478"/>
    </source>
</evidence>
<evidence type="ECO:0000256" key="1">
    <source>
        <dbReference type="ARBA" id="ARBA00012418"/>
    </source>
</evidence>
<protein>
    <recommendedName>
        <fullName evidence="1">DNA-directed RNA polymerase</fullName>
        <ecNumber evidence="1">2.7.7.6</ecNumber>
    </recommendedName>
</protein>
<feature type="domain" description="RNA polymerase Rpb2" evidence="7">
    <location>
        <begin position="144"/>
        <end position="161"/>
    </location>
</feature>
<accession>A0A0G2Y007</accession>
<dbReference type="GO" id="GO:0003677">
    <property type="term" value="F:DNA binding"/>
    <property type="evidence" value="ECO:0007669"/>
    <property type="project" value="InterPro"/>
</dbReference>
<comment type="similarity">
    <text evidence="6">Belongs to the RNA polymerase beta chain family.</text>
</comment>
<evidence type="ECO:0000256" key="3">
    <source>
        <dbReference type="ARBA" id="ARBA00022679"/>
    </source>
</evidence>
<name>A0A0G2Y007_MIMIV</name>
<evidence type="ECO:0000313" key="9">
    <source>
        <dbReference type="Proteomes" id="UP000241474"/>
    </source>
</evidence>
<organismHost>
    <name type="scientific">Acanthamoeba polyphaga</name>
    <name type="common">Amoeba</name>
    <dbReference type="NCBI Taxonomy" id="5757"/>
</organismHost>
<keyword evidence="5" id="KW-0804">Transcription</keyword>